<sequence>MAHKDASRGTLNSLPAGGSMSVHAFVFPGQGSQSVGMGQALNEAFASSRAVFQEVDEALGDHLSRLMFSGDADELTRTENAQPALFAVSLAAVRALESEGGFKLADKAALVAGHSLGEYSALAAAGTLGIAEGARLLRLRGQAMQRAVPAGEGGMAALLGVDAAQARSICDEASQGETLEIANDNGGGQIVVSGVMSAIDRAIVVAKEHGIKRAVKLPVSAPFHSSLMAPAAREMEEALATATLNAPSIPVIANVTAAKVTDPAVIRDLLVKQVTGTVRWRESVQTMVAMGVTNMHELGAGKVLCGLARRIAPELVTSNAGTPTEIEALLKTL</sequence>
<dbReference type="NCBIfam" id="TIGR00128">
    <property type="entry name" value="fabD"/>
    <property type="match status" value="1"/>
</dbReference>
<dbReference type="EC" id="2.3.1.39" evidence="1 6"/>
<dbReference type="Gene3D" id="3.30.70.250">
    <property type="entry name" value="Malonyl-CoA ACP transacylase, ACP-binding"/>
    <property type="match status" value="1"/>
</dbReference>
<evidence type="ECO:0000313" key="9">
    <source>
        <dbReference type="EMBL" id="AHK72022.1"/>
    </source>
</evidence>
<dbReference type="GO" id="GO:0004314">
    <property type="term" value="F:[acyl-carrier-protein] S-malonyltransferase activity"/>
    <property type="evidence" value="ECO:0007669"/>
    <property type="project" value="UniProtKB-EC"/>
</dbReference>
<proteinExistence type="inferred from homology"/>
<dbReference type="Proteomes" id="UP000031656">
    <property type="component" value="Chromosome"/>
</dbReference>
<evidence type="ECO:0000256" key="4">
    <source>
        <dbReference type="ARBA" id="ARBA00023315"/>
    </source>
</evidence>
<evidence type="ECO:0000259" key="8">
    <source>
        <dbReference type="SMART" id="SM00827"/>
    </source>
</evidence>
<protein>
    <recommendedName>
        <fullName evidence="2 6">Malonyl CoA-acyl carrier protein transacylase</fullName>
        <ecNumber evidence="1 6">2.3.1.39</ecNumber>
    </recommendedName>
</protein>
<dbReference type="InterPro" id="IPR024925">
    <property type="entry name" value="Malonyl_CoA-ACP_transAc"/>
</dbReference>
<organism evidence="9 10">
    <name type="scientific">Gluconobacter oxydans DSM 3504</name>
    <dbReference type="NCBI Taxonomy" id="1288313"/>
    <lineage>
        <taxon>Bacteria</taxon>
        <taxon>Pseudomonadati</taxon>
        <taxon>Pseudomonadota</taxon>
        <taxon>Alphaproteobacteria</taxon>
        <taxon>Acetobacterales</taxon>
        <taxon>Acetobacteraceae</taxon>
        <taxon>Gluconobacter</taxon>
    </lineage>
</organism>
<dbReference type="GO" id="GO:0005829">
    <property type="term" value="C:cytosol"/>
    <property type="evidence" value="ECO:0007669"/>
    <property type="project" value="TreeGrafter"/>
</dbReference>
<dbReference type="EMBL" id="CP004373">
    <property type="protein sequence ID" value="AHK72022.1"/>
    <property type="molecule type" value="Genomic_DNA"/>
</dbReference>
<evidence type="ECO:0000256" key="3">
    <source>
        <dbReference type="ARBA" id="ARBA00022679"/>
    </source>
</evidence>
<dbReference type="InterPro" id="IPR050858">
    <property type="entry name" value="Mal-CoA-ACP_Trans/PKS_FabD"/>
</dbReference>
<dbReference type="PANTHER" id="PTHR42681:SF1">
    <property type="entry name" value="MALONYL-COA-ACYL CARRIER PROTEIN TRANSACYLASE, MITOCHONDRIAL"/>
    <property type="match status" value="1"/>
</dbReference>
<evidence type="ECO:0000313" key="10">
    <source>
        <dbReference type="Proteomes" id="UP000031656"/>
    </source>
</evidence>
<dbReference type="GO" id="GO:0006633">
    <property type="term" value="P:fatty acid biosynthetic process"/>
    <property type="evidence" value="ECO:0007669"/>
    <property type="project" value="TreeGrafter"/>
</dbReference>
<dbReference type="SMART" id="SM00827">
    <property type="entry name" value="PKS_AT"/>
    <property type="match status" value="1"/>
</dbReference>
<dbReference type="PANTHER" id="PTHR42681">
    <property type="entry name" value="MALONYL-COA-ACYL CARRIER PROTEIN TRANSACYLASE, MITOCHONDRIAL"/>
    <property type="match status" value="1"/>
</dbReference>
<dbReference type="InterPro" id="IPR016035">
    <property type="entry name" value="Acyl_Trfase/lysoPLipase"/>
</dbReference>
<reference evidence="9 10" key="1">
    <citation type="journal article" date="2015" name="Appl. Microbiol. Biotechnol.">
        <title>The consequence of an additional NADH dehydrogenase paralog on the growth of Gluconobacter oxydans DSM3504.</title>
        <authorList>
            <person name="Kostner D."/>
            <person name="Luchterhand B."/>
            <person name="Junker A."/>
            <person name="Volland S."/>
            <person name="Daniel R."/>
            <person name="Buchs J."/>
            <person name="Liebl W."/>
            <person name="Ehrenreich A."/>
        </authorList>
    </citation>
    <scope>NUCLEOTIDE SEQUENCE [LARGE SCALE GENOMIC DNA]</scope>
    <source>
        <strain evidence="9">DSM 3504</strain>
    </source>
</reference>
<dbReference type="SUPFAM" id="SSF55048">
    <property type="entry name" value="Probable ACP-binding domain of malonyl-CoA ACP transacylase"/>
    <property type="match status" value="1"/>
</dbReference>
<keyword evidence="3 6" id="KW-0808">Transferase</keyword>
<name>A0A067Z724_GLUOY</name>
<feature type="active site" evidence="7">
    <location>
        <position position="224"/>
    </location>
</feature>
<comment type="similarity">
    <text evidence="6">Belongs to the fabD family.</text>
</comment>
<dbReference type="HOGENOM" id="CLU_030558_0_1_5"/>
<feature type="active site" evidence="7">
    <location>
        <position position="115"/>
    </location>
</feature>
<dbReference type="PIRSF" id="PIRSF000446">
    <property type="entry name" value="Mct"/>
    <property type="match status" value="1"/>
</dbReference>
<dbReference type="InterPro" id="IPR001227">
    <property type="entry name" value="Ac_transferase_dom_sf"/>
</dbReference>
<dbReference type="SUPFAM" id="SSF52151">
    <property type="entry name" value="FabD/lysophospholipase-like"/>
    <property type="match status" value="1"/>
</dbReference>
<evidence type="ECO:0000256" key="6">
    <source>
        <dbReference type="PIRNR" id="PIRNR000446"/>
    </source>
</evidence>
<feature type="domain" description="Malonyl-CoA:ACP transacylase (MAT)" evidence="8">
    <location>
        <begin position="26"/>
        <end position="322"/>
    </location>
</feature>
<evidence type="ECO:0000256" key="7">
    <source>
        <dbReference type="PIRSR" id="PIRSR000446-1"/>
    </source>
</evidence>
<evidence type="ECO:0000256" key="1">
    <source>
        <dbReference type="ARBA" id="ARBA00013258"/>
    </source>
</evidence>
<evidence type="ECO:0000256" key="2">
    <source>
        <dbReference type="ARBA" id="ARBA00018953"/>
    </source>
</evidence>
<keyword evidence="4 6" id="KW-0012">Acyltransferase</keyword>
<comment type="catalytic activity">
    <reaction evidence="5 6">
        <text>holo-[ACP] + malonyl-CoA = malonyl-[ACP] + CoA</text>
        <dbReference type="Rhea" id="RHEA:41792"/>
        <dbReference type="Rhea" id="RHEA-COMP:9623"/>
        <dbReference type="Rhea" id="RHEA-COMP:9685"/>
        <dbReference type="ChEBI" id="CHEBI:57287"/>
        <dbReference type="ChEBI" id="CHEBI:57384"/>
        <dbReference type="ChEBI" id="CHEBI:64479"/>
        <dbReference type="ChEBI" id="CHEBI:78449"/>
        <dbReference type="EC" id="2.3.1.39"/>
    </reaction>
</comment>
<dbReference type="KEGG" id="goy:GLS_c21510"/>
<dbReference type="Pfam" id="PF00698">
    <property type="entry name" value="Acyl_transf_1"/>
    <property type="match status" value="1"/>
</dbReference>
<dbReference type="AlphaFoldDB" id="A0A067Z724"/>
<dbReference type="InterPro" id="IPR004410">
    <property type="entry name" value="Malonyl_CoA-ACP_transAc_FabD"/>
</dbReference>
<dbReference type="Gene3D" id="3.40.366.10">
    <property type="entry name" value="Malonyl-Coenzyme A Acyl Carrier Protein, domain 2"/>
    <property type="match status" value="1"/>
</dbReference>
<dbReference type="FunFam" id="3.30.70.250:FF:000001">
    <property type="entry name" value="Malonyl CoA-acyl carrier protein transacylase"/>
    <property type="match status" value="1"/>
</dbReference>
<evidence type="ECO:0000256" key="5">
    <source>
        <dbReference type="ARBA" id="ARBA00048462"/>
    </source>
</evidence>
<dbReference type="InterPro" id="IPR014043">
    <property type="entry name" value="Acyl_transferase_dom"/>
</dbReference>
<dbReference type="InterPro" id="IPR016036">
    <property type="entry name" value="Malonyl_transacylase_ACP-bd"/>
</dbReference>
<gene>
    <name evidence="9" type="primary">fabD</name>
    <name evidence="9" type="ORF">GLS_c21510</name>
</gene>
<accession>A0A067Z724</accession>